<comment type="subcellular location">
    <subcellularLocation>
        <location evidence="1">Nucleus</location>
        <location evidence="1">Nucleolus</location>
    </subcellularLocation>
</comment>
<evidence type="ECO:0000256" key="8">
    <source>
        <dbReference type="ARBA" id="ARBA00072223"/>
    </source>
</evidence>
<name>A0A1J1IF18_9DIPT</name>
<keyword evidence="5" id="KW-0539">Nucleus</keyword>
<sequence>MVRKLKFHEQKLLKKVDFLNWKVDNNLHEVKVMRKYHIHKREDYTTYNALSRQIRSIAEEIANIEKNHPFRTEVSALLLEKLYVLGLIPTKWDLEAASKISASSFCRRRLPIVMVRNKMSENTKNASKLVEHGHVRVGAEVVKDPAFLITRTMEDFVTWVDASKIRQHVLEYNEMKDDYELISGTMFHTLISIFIIIFIVCGIEGFGVSPGTLFARVNDTFKISCFVDHGNGELNFYDDDEIVSNGDVKRINDTFIELTKFYSRPVRKNFTCKQEDNNVGLSEVFIDKRMAAVDNFKCRSNDLLTLTCSYRKPPYNLPIKYQTQFSINHETPRAIEKIDIMTKLSIHNESSAHIKLLLPKEVEKISSEMLFDVQLKLVDETDEKWIKIIDPRLQVEGRDGYLIIDNLNYANTVYNLKIRMKTKDAEDIDEMWSPYKEMSFKTPSKVPEETPITCRNCYNVMDNGNIVIYWMAVPKLYQNADNFRYLVRGRNENNEQVFDKFYIDTSMMLELEGLRANDLKIEIFSVNNKGTSESFSEILIPIQRSNQCGNFLKIRKELHDQTYRLSWKVMEEIDIESFNILWCYQRNELPNQCDGPINILEMAANTFELELNASSLIQFGVVANVRNKSITNGFKWTECTASKANEIGQVHSLWGFVQTKNAILINWKLNCVDEPIVVGYNISYCPLKEHSITECSEESKIEIVIPENDADELNRYEIVNLKSYTLYNISVSLMSHNRLGLRKIPIMIRTLESAPTDPRNLKAVRVEQTSIDLTWDRPLEVNGDAMTYQLWYNDHIININDNNTLNETFAFRLDNLKPFTRYIITVIACTSDCSVPSESLSLQTKVGVPERMYQPKLQTTSDNLIAISWELPKVIGGNLDYFELKLTTLKDDEVVKEDVYRINRNSPHCVINNLQCHDERIDLSMRIVNLKNPPIENDIIKEINPVGCLSISNNIDDDNNIEKFYGDWSQPIMHYCRLRYSPAMIAFIFILIILILIFIFLFIKFYQKYQKMKDIHIVLPKEFDHQITSSVINDSYESQRLTSLHVSSNVDENEIEKYDVNEKEKFISRTPSSPNLPDVTKREHIPLFIITPPPKTDAMNVYIPKMSQINKSLKSYPPTPVKANICDSNLPLDPQVDPNGYMKMNSPSKSPVTAVAGYLDMTGKVTNPFSKEPKKHSDYITNEVKSFIKDSDLNNNGYIKNTRPIMCPMKMSLAVFLLICSINIIESSPDGWTDPSGEIIQLSGTDVRIRCGVNGDKYSYNSLGFYNNSDEIDSKYIRQINQSVIELMLPNVSEQDTVILCKLDGQHGISYNDLKIGRFPENISGFKCLSNNWQDMNCSFEKPYNPVAVQYTLTYRLPNSSQRYPCIQPPMKDSKIFWCHIQSKGYRRTNPTFEFTLKAENYFGINEQTITIDNFASVIPAVPENFKDIKIMSNGVLLGWNVNNKLLVFPKNFDYEFKVTSPQECDPEPKHIRFTDIPATVGEFPKNFTRELSLAFAHTWYTIGIRMKISLAPDVEEMWSEWAIINIKTLMRRPDHPPAVDIGSFNIGPGGDVYIYWKHLHKCYQNGANYSYAVSSNISKYEFPNEIHPQYAIYNKDRFDSSRGTKISIKNYNEIGSSIDTSVIIIPARFHRLEGPTKIRKILRNGSYELSWSPPQYYRDEITSYTVFWCVSKSELPNSCEGTIDFKRFQPSQTHFEHKSNSIQTINFAVSANSEHSTSGMVWARCTTANSNEIGKIKTIWIPRLASTEIEVEWKLECTDSGIVAGYQLEYCPSKEPKTLECMEPSKKLNITGKLENPKHTLSNLTPYTTYKIIIRMFSNSTMGPASDPLANTTLEAAPSEVRGLIARNIGNTSVELYWDPPEFSNGVLLFYKVWANGKDHKVTKQDHSHTVEIDNTHITRMNYTLVDLMAYTEYDIAVEACTKECSTSSKTKIKTTTGAPGNFSKQPSIDVFSNNLLKNYTSANIGWDEPMFKGGTLDYYEFKTKITLNNGKFKEDVVKTRKRECYIDQLCVGDVMFYEFSVRAVNFVLTPHSKESHARIEGSDEKQSCDNDDPILISSLEALRVADPHGWHLPGPWSPAIGHSCNYGGFDSKQSLMMFMMIFLVVLILVMLFYAYRKVVEMKDILVQMPPGLEDLSGDKNKKLKELSVNEGKMETPDILRNVDNTSIICEDENGQLLKKSLNGSINGADCSGSIQSESTRSDSDHIDNEDDIEYGEFGNGVQMEKDNSKSSSDEIESSPIIVSTPISEKFQKPTNVVSPSMPSSGYVCQPPPRSFVTPLPAIGNSNGYVTNSILSPMMSSGYTPLSALGKFNSKQNTPIDDKMGIKTPIVATTDQEGISGYVTHKQLSDFGQRMQ</sequence>
<dbReference type="InterPro" id="IPR050713">
    <property type="entry name" value="RTP_Phos/Ushers"/>
</dbReference>
<keyword evidence="11" id="KW-0472">Membrane</keyword>
<dbReference type="GO" id="GO:1990904">
    <property type="term" value="C:ribonucleoprotein complex"/>
    <property type="evidence" value="ECO:0007669"/>
    <property type="project" value="UniProtKB-KW"/>
</dbReference>
<dbReference type="OrthoDB" id="6381660at2759"/>
<dbReference type="InterPro" id="IPR002942">
    <property type="entry name" value="S4_RNA-bd"/>
</dbReference>
<evidence type="ECO:0000313" key="14">
    <source>
        <dbReference type="Proteomes" id="UP000183832"/>
    </source>
</evidence>
<keyword evidence="14" id="KW-1185">Reference proteome</keyword>
<organism evidence="13 14">
    <name type="scientific">Clunio marinus</name>
    <dbReference type="NCBI Taxonomy" id="568069"/>
    <lineage>
        <taxon>Eukaryota</taxon>
        <taxon>Metazoa</taxon>
        <taxon>Ecdysozoa</taxon>
        <taxon>Arthropoda</taxon>
        <taxon>Hexapoda</taxon>
        <taxon>Insecta</taxon>
        <taxon>Pterygota</taxon>
        <taxon>Neoptera</taxon>
        <taxon>Endopterygota</taxon>
        <taxon>Diptera</taxon>
        <taxon>Nematocera</taxon>
        <taxon>Chironomoidea</taxon>
        <taxon>Chironomidae</taxon>
        <taxon>Clunio</taxon>
    </lineage>
</organism>
<dbReference type="PANTHER" id="PTHR46957">
    <property type="entry name" value="CYTOKINE RECEPTOR"/>
    <property type="match status" value="1"/>
</dbReference>
<evidence type="ECO:0000256" key="9">
    <source>
        <dbReference type="PROSITE-ProRule" id="PRU00182"/>
    </source>
</evidence>
<dbReference type="InterPro" id="IPR003961">
    <property type="entry name" value="FN3_dom"/>
</dbReference>
<evidence type="ECO:0000256" key="11">
    <source>
        <dbReference type="SAM" id="Phobius"/>
    </source>
</evidence>
<accession>A0A1J1IF18</accession>
<dbReference type="Gene3D" id="2.60.40.10">
    <property type="entry name" value="Immunoglobulins"/>
    <property type="match status" value="5"/>
</dbReference>
<dbReference type="Proteomes" id="UP000183832">
    <property type="component" value="Unassembled WGS sequence"/>
</dbReference>
<dbReference type="Gene3D" id="3.10.290.10">
    <property type="entry name" value="RNA-binding S4 domain"/>
    <property type="match status" value="1"/>
</dbReference>
<keyword evidence="6" id="KW-0687">Ribonucleoprotein</keyword>
<evidence type="ECO:0000256" key="5">
    <source>
        <dbReference type="ARBA" id="ARBA00023242"/>
    </source>
</evidence>
<dbReference type="PROSITE" id="PS50853">
    <property type="entry name" value="FN3"/>
    <property type="match status" value="3"/>
</dbReference>
<evidence type="ECO:0000313" key="13">
    <source>
        <dbReference type="EMBL" id="CRK98861.1"/>
    </source>
</evidence>
<gene>
    <name evidence="13" type="ORF">CLUMA_CG012154</name>
</gene>
<dbReference type="CDD" id="cd00165">
    <property type="entry name" value="S4"/>
    <property type="match status" value="1"/>
</dbReference>
<dbReference type="FunFam" id="3.10.290.10:FF:000006">
    <property type="entry name" value="U3 small nucleolar ribonucleoprotein IMP3"/>
    <property type="match status" value="1"/>
</dbReference>
<feature type="domain" description="Fibronectin type-III" evidence="12">
    <location>
        <begin position="757"/>
        <end position="847"/>
    </location>
</feature>
<feature type="region of interest" description="Disordered" evidence="10">
    <location>
        <begin position="2190"/>
        <end position="2249"/>
    </location>
</feature>
<evidence type="ECO:0000256" key="3">
    <source>
        <dbReference type="ARBA" id="ARBA00022517"/>
    </source>
</evidence>
<dbReference type="PROSITE" id="PS50889">
    <property type="entry name" value="S4"/>
    <property type="match status" value="1"/>
</dbReference>
<dbReference type="GO" id="GO:0042254">
    <property type="term" value="P:ribosome biogenesis"/>
    <property type="evidence" value="ECO:0007669"/>
    <property type="project" value="UniProtKB-KW"/>
</dbReference>
<dbReference type="GO" id="GO:0005730">
    <property type="term" value="C:nucleolus"/>
    <property type="evidence" value="ECO:0007669"/>
    <property type="project" value="UniProtKB-SubCell"/>
</dbReference>
<dbReference type="CDD" id="cd00063">
    <property type="entry name" value="FN3"/>
    <property type="match status" value="4"/>
</dbReference>
<feature type="transmembrane region" description="Helical" evidence="11">
    <location>
        <begin position="980"/>
        <end position="1003"/>
    </location>
</feature>
<keyword evidence="3" id="KW-0690">Ribosome biogenesis</keyword>
<dbReference type="SMART" id="SM00060">
    <property type="entry name" value="FN3"/>
    <property type="match status" value="5"/>
</dbReference>
<evidence type="ECO:0000259" key="12">
    <source>
        <dbReference type="PROSITE" id="PS50853"/>
    </source>
</evidence>
<dbReference type="SMART" id="SM01390">
    <property type="entry name" value="Ribosomal_S4"/>
    <property type="match status" value="1"/>
</dbReference>
<dbReference type="Pfam" id="PF01479">
    <property type="entry name" value="S4"/>
    <property type="match status" value="1"/>
</dbReference>
<reference evidence="13 14" key="1">
    <citation type="submission" date="2015-04" db="EMBL/GenBank/DDBJ databases">
        <authorList>
            <person name="Syromyatnikov M.Y."/>
            <person name="Popov V.N."/>
        </authorList>
    </citation>
    <scope>NUCLEOTIDE SEQUENCE [LARGE SCALE GENOMIC DNA]</scope>
</reference>
<feature type="transmembrane region" description="Helical" evidence="11">
    <location>
        <begin position="2097"/>
        <end position="2117"/>
    </location>
</feature>
<feature type="compositionally biased region" description="Basic and acidic residues" evidence="10">
    <location>
        <begin position="2225"/>
        <end position="2234"/>
    </location>
</feature>
<dbReference type="PANTHER" id="PTHR46957:SF3">
    <property type="entry name" value="CYTOKINE RECEPTOR"/>
    <property type="match status" value="1"/>
</dbReference>
<feature type="transmembrane region" description="Helical" evidence="11">
    <location>
        <begin position="185"/>
        <end position="208"/>
    </location>
</feature>
<evidence type="ECO:0000256" key="1">
    <source>
        <dbReference type="ARBA" id="ARBA00004604"/>
    </source>
</evidence>
<keyword evidence="4 9" id="KW-0694">RNA-binding</keyword>
<dbReference type="InterPro" id="IPR036116">
    <property type="entry name" value="FN3_sf"/>
</dbReference>
<feature type="domain" description="Fibronectin type-III" evidence="12">
    <location>
        <begin position="1838"/>
        <end position="1942"/>
    </location>
</feature>
<dbReference type="GO" id="GO:0019843">
    <property type="term" value="F:rRNA binding"/>
    <property type="evidence" value="ECO:0007669"/>
    <property type="project" value="InterPro"/>
</dbReference>
<dbReference type="GO" id="GO:0016020">
    <property type="term" value="C:membrane"/>
    <property type="evidence" value="ECO:0007669"/>
    <property type="project" value="UniProtKB-SubCell"/>
</dbReference>
<dbReference type="InterPro" id="IPR036986">
    <property type="entry name" value="S4_RNA-bd_sf"/>
</dbReference>
<comment type="similarity">
    <text evidence="2">Belongs to the universal ribosomal protein uS4 family.</text>
</comment>
<dbReference type="InterPro" id="IPR013783">
    <property type="entry name" value="Ig-like_fold"/>
</dbReference>
<evidence type="ECO:0000256" key="2">
    <source>
        <dbReference type="ARBA" id="ARBA00007465"/>
    </source>
</evidence>
<dbReference type="STRING" id="568069.A0A1J1IF18"/>
<evidence type="ECO:0000256" key="4">
    <source>
        <dbReference type="ARBA" id="ARBA00022884"/>
    </source>
</evidence>
<proteinExistence type="inferred from homology"/>
<keyword evidence="11" id="KW-0812">Transmembrane</keyword>
<dbReference type="SUPFAM" id="SSF49265">
    <property type="entry name" value="Fibronectin type III"/>
    <property type="match status" value="5"/>
</dbReference>
<dbReference type="SUPFAM" id="SSF55174">
    <property type="entry name" value="Alpha-L RNA-binding motif"/>
    <property type="match status" value="1"/>
</dbReference>
<dbReference type="Pfam" id="PF00041">
    <property type="entry name" value="fn3"/>
    <property type="match status" value="3"/>
</dbReference>
<dbReference type="Pfam" id="PF00163">
    <property type="entry name" value="Ribosomal_S4"/>
    <property type="match status" value="1"/>
</dbReference>
<feature type="transmembrane region" description="Helical" evidence="11">
    <location>
        <begin position="1207"/>
        <end position="1225"/>
    </location>
</feature>
<dbReference type="EMBL" id="CVRI01000048">
    <property type="protein sequence ID" value="CRK98861.1"/>
    <property type="molecule type" value="Genomic_DNA"/>
</dbReference>
<evidence type="ECO:0000256" key="7">
    <source>
        <dbReference type="ARBA" id="ARBA00069727"/>
    </source>
</evidence>
<protein>
    <recommendedName>
        <fullName evidence="7">U3 small nucleolar ribonucleoprotein protein IMP3</fullName>
    </recommendedName>
    <alternativeName>
        <fullName evidence="8">U3 small nucleolar ribonucleoprotein protein imp3</fullName>
    </alternativeName>
</protein>
<keyword evidence="11" id="KW-1133">Transmembrane helix</keyword>
<feature type="domain" description="Fibronectin type-III" evidence="12">
    <location>
        <begin position="1736"/>
        <end position="1837"/>
    </location>
</feature>
<evidence type="ECO:0000256" key="6">
    <source>
        <dbReference type="ARBA" id="ARBA00023274"/>
    </source>
</evidence>
<dbReference type="InterPro" id="IPR001912">
    <property type="entry name" value="Ribosomal_uS4_N"/>
</dbReference>
<evidence type="ECO:0000256" key="10">
    <source>
        <dbReference type="SAM" id="MobiDB-lite"/>
    </source>
</evidence>